<proteinExistence type="predicted"/>
<keyword evidence="3" id="KW-0902">Two-component regulatory system</keyword>
<keyword evidence="1" id="KW-0808">Transferase</keyword>
<feature type="region of interest" description="Disordered" evidence="4">
    <location>
        <begin position="96"/>
        <end position="117"/>
    </location>
</feature>
<dbReference type="Gene3D" id="3.30.565.10">
    <property type="entry name" value="Histidine kinase-like ATPase, C-terminal domain"/>
    <property type="match status" value="1"/>
</dbReference>
<organism evidence="6 7">
    <name type="scientific">Nocardia pseudobrasiliensis</name>
    <dbReference type="NCBI Taxonomy" id="45979"/>
    <lineage>
        <taxon>Bacteria</taxon>
        <taxon>Bacillati</taxon>
        <taxon>Actinomycetota</taxon>
        <taxon>Actinomycetes</taxon>
        <taxon>Mycobacteriales</taxon>
        <taxon>Nocardiaceae</taxon>
        <taxon>Nocardia</taxon>
    </lineage>
</organism>
<keyword evidence="7" id="KW-1185">Reference proteome</keyword>
<dbReference type="PANTHER" id="PTHR24421:SF56">
    <property type="entry name" value="OXYGEN SENSOR HISTIDINE KINASE RESPONSE REGULATOR DOST"/>
    <property type="match status" value="1"/>
</dbReference>
<evidence type="ECO:0000259" key="5">
    <source>
        <dbReference type="Pfam" id="PF02518"/>
    </source>
</evidence>
<dbReference type="Proteomes" id="UP000254869">
    <property type="component" value="Unassembled WGS sequence"/>
</dbReference>
<keyword evidence="2 6" id="KW-0418">Kinase</keyword>
<dbReference type="SUPFAM" id="SSF55874">
    <property type="entry name" value="ATPase domain of HSP90 chaperone/DNA topoisomerase II/histidine kinase"/>
    <property type="match status" value="1"/>
</dbReference>
<dbReference type="GO" id="GO:0000160">
    <property type="term" value="P:phosphorelay signal transduction system"/>
    <property type="evidence" value="ECO:0007669"/>
    <property type="project" value="UniProtKB-KW"/>
</dbReference>
<evidence type="ECO:0000256" key="1">
    <source>
        <dbReference type="ARBA" id="ARBA00022679"/>
    </source>
</evidence>
<dbReference type="Pfam" id="PF02518">
    <property type="entry name" value="HATPase_c"/>
    <property type="match status" value="1"/>
</dbReference>
<evidence type="ECO:0000256" key="3">
    <source>
        <dbReference type="ARBA" id="ARBA00023012"/>
    </source>
</evidence>
<dbReference type="InterPro" id="IPR050482">
    <property type="entry name" value="Sensor_HK_TwoCompSys"/>
</dbReference>
<name>A0A370IC15_9NOCA</name>
<protein>
    <submittedName>
        <fullName evidence="6">Histidine kinase/DNA gyrase B/HSP90-like ATPase</fullName>
    </submittedName>
</protein>
<evidence type="ECO:0000256" key="2">
    <source>
        <dbReference type="ARBA" id="ARBA00022777"/>
    </source>
</evidence>
<dbReference type="InterPro" id="IPR003594">
    <property type="entry name" value="HATPase_dom"/>
</dbReference>
<dbReference type="InterPro" id="IPR036890">
    <property type="entry name" value="HATPase_C_sf"/>
</dbReference>
<accession>A0A370IC15</accession>
<dbReference type="EMBL" id="QQBC01000002">
    <property type="protein sequence ID" value="RDI68266.1"/>
    <property type="molecule type" value="Genomic_DNA"/>
</dbReference>
<dbReference type="STRING" id="1210086.GCA_001613105_01243"/>
<gene>
    <name evidence="6" type="ORF">DFR76_102667</name>
</gene>
<feature type="compositionally biased region" description="Low complexity" evidence="4">
    <location>
        <begin position="105"/>
        <end position="117"/>
    </location>
</feature>
<dbReference type="AlphaFoldDB" id="A0A370IC15"/>
<evidence type="ECO:0000313" key="6">
    <source>
        <dbReference type="EMBL" id="RDI68266.1"/>
    </source>
</evidence>
<evidence type="ECO:0000256" key="4">
    <source>
        <dbReference type="SAM" id="MobiDB-lite"/>
    </source>
</evidence>
<feature type="domain" description="Histidine kinase/HSP90-like ATPase" evidence="5">
    <location>
        <begin position="36"/>
        <end position="91"/>
    </location>
</feature>
<comment type="caution">
    <text evidence="6">The sequence shown here is derived from an EMBL/GenBank/DDBJ whole genome shotgun (WGS) entry which is preliminary data.</text>
</comment>
<evidence type="ECO:0000313" key="7">
    <source>
        <dbReference type="Proteomes" id="UP000254869"/>
    </source>
</evidence>
<dbReference type="PANTHER" id="PTHR24421">
    <property type="entry name" value="NITRATE/NITRITE SENSOR PROTEIN NARX-RELATED"/>
    <property type="match status" value="1"/>
</dbReference>
<sequence length="127" mass="13268">MRQRIEDAVHQPTADTAIGTSLRISGPLSVLDGELADHVEAVVREAVTNAVRHSGADTLMISITIADDVDVVVEDNGRGVPSNLTPSGLNNLASRAEQRKGSYSLTTATTAGPLGPGTRVRWTAPLA</sequence>
<reference evidence="6 7" key="1">
    <citation type="submission" date="2018-07" db="EMBL/GenBank/DDBJ databases">
        <title>Genomic Encyclopedia of Type Strains, Phase IV (KMG-IV): sequencing the most valuable type-strain genomes for metagenomic binning, comparative biology and taxonomic classification.</title>
        <authorList>
            <person name="Goeker M."/>
        </authorList>
    </citation>
    <scope>NUCLEOTIDE SEQUENCE [LARGE SCALE GENOMIC DNA]</scope>
    <source>
        <strain evidence="6 7">DSM 44290</strain>
    </source>
</reference>
<dbReference type="GO" id="GO:0016301">
    <property type="term" value="F:kinase activity"/>
    <property type="evidence" value="ECO:0007669"/>
    <property type="project" value="UniProtKB-KW"/>
</dbReference>